<reference evidence="1" key="1">
    <citation type="journal article" date="2019" name="Microbiol. Resour. Announc.">
        <title>Complete Genome Sequence of Rubrobacter xylanophilus Strain AA3-22, Isolated from Arima Onsen in Japan.</title>
        <authorList>
            <person name="Tomariguchi N."/>
            <person name="Miyazaki K."/>
        </authorList>
    </citation>
    <scope>NUCLEOTIDE SEQUENCE [LARGE SCALE GENOMIC DNA]</scope>
    <source>
        <strain evidence="1">AA3-22</strain>
    </source>
</reference>
<dbReference type="EMBL" id="AP019791">
    <property type="protein sequence ID" value="BBL80985.1"/>
    <property type="molecule type" value="Genomic_DNA"/>
</dbReference>
<name>A0A510HNH2_9ACTN</name>
<evidence type="ECO:0000313" key="2">
    <source>
        <dbReference type="Proteomes" id="UP000318065"/>
    </source>
</evidence>
<dbReference type="Proteomes" id="UP000318065">
    <property type="component" value="Chromosome"/>
</dbReference>
<dbReference type="RefSeq" id="WP_143528924.1">
    <property type="nucleotide sequence ID" value="NZ_AP019791.1"/>
</dbReference>
<proteinExistence type="predicted"/>
<protein>
    <submittedName>
        <fullName evidence="1">Uncharacterized protein</fullName>
    </submittedName>
</protein>
<organism evidence="1 2">
    <name type="scientific">Rubrobacter xylanophilus</name>
    <dbReference type="NCBI Taxonomy" id="49319"/>
    <lineage>
        <taxon>Bacteria</taxon>
        <taxon>Bacillati</taxon>
        <taxon>Actinomycetota</taxon>
        <taxon>Rubrobacteria</taxon>
        <taxon>Rubrobacterales</taxon>
        <taxon>Rubrobacteraceae</taxon>
        <taxon>Rubrobacter</taxon>
    </lineage>
</organism>
<keyword evidence="2" id="KW-1185">Reference proteome</keyword>
<dbReference type="OrthoDB" id="5244100at2"/>
<accession>A0A510HNH2</accession>
<gene>
    <name evidence="1" type="ORF">RxyAA322_28390</name>
</gene>
<dbReference type="AlphaFoldDB" id="A0A510HNH2"/>
<sequence>MTKARSLPGAALLLAAAMLAFILVVVLAAPGERVSAAEKTPRYTVLRVSDAQGVREVVVSTAARREEGMRLVADELRERGNVPEDGTLLVEYRKLRDPSRETGFALVFDSERAVLEAGKTARYGEVYDAGDAERIMEEEDGIRAVSYRDFAEENPGLWERIREFLLPAFF</sequence>
<evidence type="ECO:0000313" key="1">
    <source>
        <dbReference type="EMBL" id="BBL80985.1"/>
    </source>
</evidence>